<evidence type="ECO:0000256" key="4">
    <source>
        <dbReference type="ARBA" id="ARBA00023172"/>
    </source>
</evidence>
<dbReference type="RefSeq" id="WP_076877327.1">
    <property type="nucleotide sequence ID" value="NZ_MLCN01000008.1"/>
</dbReference>
<dbReference type="Gene3D" id="1.10.443.10">
    <property type="entry name" value="Intergrase catalytic core"/>
    <property type="match status" value="1"/>
</dbReference>
<evidence type="ECO:0000313" key="7">
    <source>
        <dbReference type="Proteomes" id="UP000192132"/>
    </source>
</evidence>
<evidence type="ECO:0000313" key="6">
    <source>
        <dbReference type="EMBL" id="ONG41571.1"/>
    </source>
</evidence>
<dbReference type="CDD" id="cd00801">
    <property type="entry name" value="INT_P4_C"/>
    <property type="match status" value="1"/>
</dbReference>
<dbReference type="PROSITE" id="PS51898">
    <property type="entry name" value="TYR_RECOMBINASE"/>
    <property type="match status" value="1"/>
</dbReference>
<dbReference type="GO" id="GO:0006310">
    <property type="term" value="P:DNA recombination"/>
    <property type="evidence" value="ECO:0007669"/>
    <property type="project" value="UniProtKB-KW"/>
</dbReference>
<reference evidence="6 7" key="1">
    <citation type="submission" date="2016-10" db="EMBL/GenBank/DDBJ databases">
        <title>Draft Genome sequence of Alkanindiges sp. strain H1.</title>
        <authorList>
            <person name="Subhash Y."/>
            <person name="Lee S."/>
        </authorList>
    </citation>
    <scope>NUCLEOTIDE SEQUENCE [LARGE SCALE GENOMIC DNA]</scope>
    <source>
        <strain evidence="6 7">H1</strain>
    </source>
</reference>
<dbReference type="PANTHER" id="PTHR30629:SF2">
    <property type="entry name" value="PROPHAGE INTEGRASE INTS-RELATED"/>
    <property type="match status" value="1"/>
</dbReference>
<dbReference type="InterPro" id="IPR025166">
    <property type="entry name" value="Integrase_DNA_bind_dom"/>
</dbReference>
<dbReference type="EMBL" id="MLCN01000008">
    <property type="protein sequence ID" value="ONG41571.1"/>
    <property type="molecule type" value="Genomic_DNA"/>
</dbReference>
<dbReference type="Gene3D" id="1.10.150.130">
    <property type="match status" value="1"/>
</dbReference>
<dbReference type="Pfam" id="PF22022">
    <property type="entry name" value="Phage_int_M"/>
    <property type="match status" value="1"/>
</dbReference>
<keyword evidence="2" id="KW-0229">DNA integration</keyword>
<dbReference type="PANTHER" id="PTHR30629">
    <property type="entry name" value="PROPHAGE INTEGRASE"/>
    <property type="match status" value="1"/>
</dbReference>
<dbReference type="GO" id="GO:0003677">
    <property type="term" value="F:DNA binding"/>
    <property type="evidence" value="ECO:0007669"/>
    <property type="project" value="UniProtKB-KW"/>
</dbReference>
<feature type="domain" description="Tyr recombinase" evidence="5">
    <location>
        <begin position="208"/>
        <end position="394"/>
    </location>
</feature>
<dbReference type="InterPro" id="IPR011010">
    <property type="entry name" value="DNA_brk_join_enz"/>
</dbReference>
<dbReference type="InterPro" id="IPR038488">
    <property type="entry name" value="Integrase_DNA-bd_sf"/>
</dbReference>
<sequence length="404" mass="46136">MPKIVKPLSDAEIRRAKPQNKDYKLPDGMGLSVLVDTKGNKYWRFNYPKPYTKKRSTLGWGSYPDVTLADAREKREIALKLLEQNIDPVDYKKTEADSNSELAKNTFKHIALEWLDRQDNYADATRAKSIYLLECAFALIGDKPIAKITPLEVLSVCRVEEQKGLLEKASKIKSKCAQVFRYAVATGRCERDPTVDLRGALKTPKTKHHAAVIEPERVGELLKDIDQYKGHMITQAALKIAPLTFVRPGELRSAKWSDIDLDKKLWTYTPRKTQNSTAVDHIVPLSTQAVAVLKDLKTLTGQSEYVFPSTFSFQKCMSENTVNLALRRMGWSGEEMCGHGFRAMARTILEEVLEYPIEIIEQQLAHRVKDVHGRAYNRTKHLAKRTEMLQRWADYLDELKQKSI</sequence>
<dbReference type="InterPro" id="IPR010998">
    <property type="entry name" value="Integrase_recombinase_N"/>
</dbReference>
<keyword evidence="3" id="KW-0238">DNA-binding</keyword>
<evidence type="ECO:0000256" key="2">
    <source>
        <dbReference type="ARBA" id="ARBA00022908"/>
    </source>
</evidence>
<dbReference type="Pfam" id="PF13356">
    <property type="entry name" value="Arm-DNA-bind_3"/>
    <property type="match status" value="1"/>
</dbReference>
<dbReference type="Pfam" id="PF00589">
    <property type="entry name" value="Phage_integrase"/>
    <property type="match status" value="1"/>
</dbReference>
<dbReference type="Gene3D" id="3.30.160.390">
    <property type="entry name" value="Integrase, DNA-binding domain"/>
    <property type="match status" value="1"/>
</dbReference>
<comment type="caution">
    <text evidence="6">The sequence shown here is derived from an EMBL/GenBank/DDBJ whole genome shotgun (WGS) entry which is preliminary data.</text>
</comment>
<evidence type="ECO:0000256" key="3">
    <source>
        <dbReference type="ARBA" id="ARBA00023125"/>
    </source>
</evidence>
<dbReference type="STRING" id="1907941.BKE30_03830"/>
<dbReference type="InterPro" id="IPR053876">
    <property type="entry name" value="Phage_int_M"/>
</dbReference>
<gene>
    <name evidence="6" type="ORF">BKE30_03830</name>
</gene>
<dbReference type="AlphaFoldDB" id="A0A1S8CW81"/>
<dbReference type="InterPro" id="IPR002104">
    <property type="entry name" value="Integrase_catalytic"/>
</dbReference>
<dbReference type="SUPFAM" id="SSF56349">
    <property type="entry name" value="DNA breaking-rejoining enzymes"/>
    <property type="match status" value="1"/>
</dbReference>
<dbReference type="InterPro" id="IPR050808">
    <property type="entry name" value="Phage_Integrase"/>
</dbReference>
<dbReference type="OrthoDB" id="9795573at2"/>
<dbReference type="InterPro" id="IPR013762">
    <property type="entry name" value="Integrase-like_cat_sf"/>
</dbReference>
<dbReference type="Proteomes" id="UP000192132">
    <property type="component" value="Unassembled WGS sequence"/>
</dbReference>
<proteinExistence type="inferred from homology"/>
<organism evidence="6 7">
    <name type="scientific">Alkanindiges hydrocarboniclasticus</name>
    <dbReference type="NCBI Taxonomy" id="1907941"/>
    <lineage>
        <taxon>Bacteria</taxon>
        <taxon>Pseudomonadati</taxon>
        <taxon>Pseudomonadota</taxon>
        <taxon>Gammaproteobacteria</taxon>
        <taxon>Moraxellales</taxon>
        <taxon>Moraxellaceae</taxon>
        <taxon>Alkanindiges</taxon>
    </lineage>
</organism>
<keyword evidence="4" id="KW-0233">DNA recombination</keyword>
<protein>
    <submittedName>
        <fullName evidence="6">Integrase</fullName>
    </submittedName>
</protein>
<keyword evidence="7" id="KW-1185">Reference proteome</keyword>
<evidence type="ECO:0000256" key="1">
    <source>
        <dbReference type="ARBA" id="ARBA00008857"/>
    </source>
</evidence>
<comment type="similarity">
    <text evidence="1">Belongs to the 'phage' integrase family.</text>
</comment>
<dbReference type="GO" id="GO:0015074">
    <property type="term" value="P:DNA integration"/>
    <property type="evidence" value="ECO:0007669"/>
    <property type="project" value="UniProtKB-KW"/>
</dbReference>
<accession>A0A1S8CW81</accession>
<name>A0A1S8CW81_9GAMM</name>
<evidence type="ECO:0000259" key="5">
    <source>
        <dbReference type="PROSITE" id="PS51898"/>
    </source>
</evidence>